<gene>
    <name evidence="1" type="ORF">F6W96_21235</name>
</gene>
<evidence type="ECO:0000313" key="1">
    <source>
        <dbReference type="EMBL" id="QIS20442.1"/>
    </source>
</evidence>
<dbReference type="CDD" id="cd07812">
    <property type="entry name" value="SRPBCC"/>
    <property type="match status" value="1"/>
</dbReference>
<dbReference type="Gene3D" id="3.30.530.20">
    <property type="match status" value="1"/>
</dbReference>
<evidence type="ECO:0008006" key="3">
    <source>
        <dbReference type="Google" id="ProtNLM"/>
    </source>
</evidence>
<proteinExistence type="predicted"/>
<accession>A0A6G9Z4N8</accession>
<dbReference type="InterPro" id="IPR019587">
    <property type="entry name" value="Polyketide_cyclase/dehydratase"/>
</dbReference>
<dbReference type="InterPro" id="IPR023393">
    <property type="entry name" value="START-like_dom_sf"/>
</dbReference>
<dbReference type="EMBL" id="CP046173">
    <property type="protein sequence ID" value="QIS20442.1"/>
    <property type="molecule type" value="Genomic_DNA"/>
</dbReference>
<protein>
    <recommendedName>
        <fullName evidence="3">SRPBCC family protein</fullName>
    </recommendedName>
</protein>
<dbReference type="Proteomes" id="UP000500953">
    <property type="component" value="Chromosome"/>
</dbReference>
<name>A0A6G9Z4N8_9NOCA</name>
<dbReference type="AlphaFoldDB" id="A0A6G9Z4N8"/>
<reference evidence="1 2" key="1">
    <citation type="journal article" date="2019" name="ACS Chem. Biol.">
        <title>Identification and Mobilization of a Cryptic Antibiotic Biosynthesis Gene Locus from a Human-Pathogenic Nocardia Isolate.</title>
        <authorList>
            <person name="Herisse M."/>
            <person name="Ishida K."/>
            <person name="Porter J.L."/>
            <person name="Howden B."/>
            <person name="Hertweck C."/>
            <person name="Stinear T.P."/>
            <person name="Pidot S.J."/>
        </authorList>
    </citation>
    <scope>NUCLEOTIDE SEQUENCE [LARGE SCALE GENOMIC DNA]</scope>
    <source>
        <strain evidence="1 2">AUSMDU00012715</strain>
    </source>
</reference>
<evidence type="ECO:0000313" key="2">
    <source>
        <dbReference type="Proteomes" id="UP000500953"/>
    </source>
</evidence>
<organism evidence="1 2">
    <name type="scientific">Nocardia terpenica</name>
    <dbReference type="NCBI Taxonomy" id="455432"/>
    <lineage>
        <taxon>Bacteria</taxon>
        <taxon>Bacillati</taxon>
        <taxon>Actinomycetota</taxon>
        <taxon>Actinomycetes</taxon>
        <taxon>Mycobacteriales</taxon>
        <taxon>Nocardiaceae</taxon>
        <taxon>Nocardia</taxon>
    </lineage>
</organism>
<dbReference type="SUPFAM" id="SSF55961">
    <property type="entry name" value="Bet v1-like"/>
    <property type="match status" value="1"/>
</dbReference>
<sequence>MAAPCDNTMRSGSVTIANGCRRMRWVRRTSGGLPAAQGEVWAMVSDLARYGEWLPWHDRWLRELPKPVLPGRCAVQQVTVLGSIHTIEWTITELVSPSVMRLATLGQHGLLLSFTTQVRPIDDGRSAVTLEVQLDGAMLNRVGTFAIESVVAAEFEKALSQLDKLVSGSC</sequence>
<dbReference type="Pfam" id="PF10604">
    <property type="entry name" value="Polyketide_cyc2"/>
    <property type="match status" value="1"/>
</dbReference>
<dbReference type="RefSeq" id="WP_342760980.1">
    <property type="nucleotide sequence ID" value="NZ_CP046173.1"/>
</dbReference>